<evidence type="ECO:0000313" key="8">
    <source>
        <dbReference type="Proteomes" id="UP001172684"/>
    </source>
</evidence>
<dbReference type="Pfam" id="PF01625">
    <property type="entry name" value="PMSR"/>
    <property type="match status" value="1"/>
</dbReference>
<dbReference type="Proteomes" id="UP001172684">
    <property type="component" value="Unassembled WGS sequence"/>
</dbReference>
<evidence type="ECO:0000256" key="2">
    <source>
        <dbReference type="ARBA" id="ARBA00012502"/>
    </source>
</evidence>
<dbReference type="EC" id="1.8.4.11" evidence="2"/>
<reference evidence="7" key="1">
    <citation type="submission" date="2022-10" db="EMBL/GenBank/DDBJ databases">
        <title>Culturing micro-colonial fungi from biological soil crusts in the Mojave desert and describing Neophaeococcomyces mojavensis, and introducing the new genera and species Taxawa tesnikishii.</title>
        <authorList>
            <person name="Kurbessoian T."/>
            <person name="Stajich J.E."/>
        </authorList>
    </citation>
    <scope>NUCLEOTIDE SEQUENCE</scope>
    <source>
        <strain evidence="7">TK_1</strain>
    </source>
</reference>
<gene>
    <name evidence="7" type="primary">mxr1</name>
    <name evidence="7" type="ORF">H2201_006231</name>
</gene>
<feature type="transmembrane region" description="Helical" evidence="5">
    <location>
        <begin position="76"/>
        <end position="100"/>
    </location>
</feature>
<keyword evidence="5" id="KW-0472">Membrane</keyword>
<name>A0ABQ9NMK8_9PEZI</name>
<dbReference type="PANTHER" id="PTHR43774">
    <property type="entry name" value="PEPTIDE METHIONINE SULFOXIDE REDUCTASE"/>
    <property type="match status" value="1"/>
</dbReference>
<dbReference type="GO" id="GO:0008113">
    <property type="term" value="F:peptide-methionine (S)-S-oxide reductase activity"/>
    <property type="evidence" value="ECO:0007669"/>
    <property type="project" value="UniProtKB-EC"/>
</dbReference>
<evidence type="ECO:0000256" key="4">
    <source>
        <dbReference type="ARBA" id="ARBA00030643"/>
    </source>
</evidence>
<sequence>MIPDVEYAPGSSVQSPLYGEASIVAQAVAIMFRSFIYTISLDIQALHNIKPNDPPIHCYGYNNTEPAPFATLKLKLFLPAFILVVTLFMATDMSGFISRLMRPFSSGPMRFGAEGAAQNYPAGSKKATVAAGCFWGVEHMYRRAFANQGLIDAKVGYIGGDTKNPSYRSVCSGRTGHAEALQVVYDPEKVSYRQLIEFFYKMHDPTTPNRQGPDTGSQYRSAIFYHDEEQEREAREITEKVQKEWWKAGKISTQILPAGEWWDAETYHQLYLDKNPGGYECPSHFLRKFPPLSA</sequence>
<keyword evidence="5" id="KW-1133">Transmembrane helix</keyword>
<proteinExistence type="inferred from homology"/>
<comment type="similarity">
    <text evidence="1">Belongs to the MsrA Met sulfoxide reductase family.</text>
</comment>
<dbReference type="InterPro" id="IPR002569">
    <property type="entry name" value="Met_Sox_Rdtase_MsrA_dom"/>
</dbReference>
<keyword evidence="8" id="KW-1185">Reference proteome</keyword>
<dbReference type="HAMAP" id="MF_01401">
    <property type="entry name" value="MsrA"/>
    <property type="match status" value="1"/>
</dbReference>
<evidence type="ECO:0000256" key="5">
    <source>
        <dbReference type="SAM" id="Phobius"/>
    </source>
</evidence>
<protein>
    <recommendedName>
        <fullName evidence="2">peptide-methionine (S)-S-oxide reductase</fullName>
        <ecNumber evidence="2">1.8.4.11</ecNumber>
    </recommendedName>
    <alternativeName>
        <fullName evidence="4">Peptide-methionine (S)-S-oxide reductase</fullName>
    </alternativeName>
</protein>
<keyword evidence="3 7" id="KW-0560">Oxidoreductase</keyword>
<accession>A0ABQ9NMK8</accession>
<feature type="domain" description="Peptide methionine sulphoxide reductase MsrA" evidence="6">
    <location>
        <begin position="126"/>
        <end position="281"/>
    </location>
</feature>
<dbReference type="InterPro" id="IPR036509">
    <property type="entry name" value="Met_Sox_Rdtase_MsrA_sf"/>
</dbReference>
<dbReference type="Gene3D" id="3.30.1060.10">
    <property type="entry name" value="Peptide methionine sulphoxide reductase MsrA"/>
    <property type="match status" value="1"/>
</dbReference>
<keyword evidence="5" id="KW-0812">Transmembrane</keyword>
<evidence type="ECO:0000313" key="7">
    <source>
        <dbReference type="EMBL" id="KAJ9662123.1"/>
    </source>
</evidence>
<dbReference type="EMBL" id="JAPDRL010000052">
    <property type="protein sequence ID" value="KAJ9662123.1"/>
    <property type="molecule type" value="Genomic_DNA"/>
</dbReference>
<evidence type="ECO:0000256" key="3">
    <source>
        <dbReference type="ARBA" id="ARBA00023002"/>
    </source>
</evidence>
<organism evidence="7 8">
    <name type="scientific">Coniosporium apollinis</name>
    <dbReference type="NCBI Taxonomy" id="61459"/>
    <lineage>
        <taxon>Eukaryota</taxon>
        <taxon>Fungi</taxon>
        <taxon>Dikarya</taxon>
        <taxon>Ascomycota</taxon>
        <taxon>Pezizomycotina</taxon>
        <taxon>Dothideomycetes</taxon>
        <taxon>Dothideomycetes incertae sedis</taxon>
        <taxon>Coniosporium</taxon>
    </lineage>
</organism>
<evidence type="ECO:0000256" key="1">
    <source>
        <dbReference type="ARBA" id="ARBA00005591"/>
    </source>
</evidence>
<comment type="caution">
    <text evidence="7">The sequence shown here is derived from an EMBL/GenBank/DDBJ whole genome shotgun (WGS) entry which is preliminary data.</text>
</comment>
<dbReference type="NCBIfam" id="TIGR00401">
    <property type="entry name" value="msrA"/>
    <property type="match status" value="1"/>
</dbReference>
<dbReference type="SUPFAM" id="SSF55068">
    <property type="entry name" value="Peptide methionine sulfoxide reductase"/>
    <property type="match status" value="1"/>
</dbReference>
<dbReference type="PANTHER" id="PTHR43774:SF1">
    <property type="entry name" value="PEPTIDE METHIONINE SULFOXIDE REDUCTASE MSRA 2"/>
    <property type="match status" value="1"/>
</dbReference>
<evidence type="ECO:0000259" key="6">
    <source>
        <dbReference type="Pfam" id="PF01625"/>
    </source>
</evidence>